<dbReference type="SUPFAM" id="SSF55811">
    <property type="entry name" value="Nudix"/>
    <property type="match status" value="1"/>
</dbReference>
<evidence type="ECO:0000313" key="3">
    <source>
        <dbReference type="EMBL" id="CAH0992896.1"/>
    </source>
</evidence>
<dbReference type="PROSITE" id="PS51462">
    <property type="entry name" value="NUDIX"/>
    <property type="match status" value="1"/>
</dbReference>
<dbReference type="RefSeq" id="WP_237445583.1">
    <property type="nucleotide sequence ID" value="NZ_CAKLPX010000004.1"/>
</dbReference>
<protein>
    <submittedName>
        <fullName evidence="3">ADP compounds hydrolase NudE</fullName>
        <ecNumber evidence="3">3.6.1.-</ecNumber>
    </submittedName>
</protein>
<dbReference type="PANTHER" id="PTHR11839">
    <property type="entry name" value="UDP/ADP-SUGAR PYROPHOSPHATASE"/>
    <property type="match status" value="1"/>
</dbReference>
<organism evidence="3 4">
    <name type="scientific">Sinobacterium norvegicum</name>
    <dbReference type="NCBI Taxonomy" id="1641715"/>
    <lineage>
        <taxon>Bacteria</taxon>
        <taxon>Pseudomonadati</taxon>
        <taxon>Pseudomonadota</taxon>
        <taxon>Gammaproteobacteria</taxon>
        <taxon>Cellvibrionales</taxon>
        <taxon>Spongiibacteraceae</taxon>
        <taxon>Sinobacterium</taxon>
    </lineage>
</organism>
<dbReference type="NCBIfam" id="NF008736">
    <property type="entry name" value="PRK11762.1"/>
    <property type="match status" value="1"/>
</dbReference>
<dbReference type="Gene3D" id="3.90.79.10">
    <property type="entry name" value="Nucleoside Triphosphate Pyrophosphohydrolase"/>
    <property type="match status" value="1"/>
</dbReference>
<keyword evidence="4" id="KW-1185">Reference proteome</keyword>
<feature type="domain" description="Nudix hydrolase" evidence="2">
    <location>
        <begin position="44"/>
        <end position="174"/>
    </location>
</feature>
<evidence type="ECO:0000259" key="2">
    <source>
        <dbReference type="PROSITE" id="PS51462"/>
    </source>
</evidence>
<keyword evidence="1 3" id="KW-0378">Hydrolase</keyword>
<accession>A0ABN8EKL6</accession>
<name>A0ABN8EKL6_9GAMM</name>
<dbReference type="Proteomes" id="UP000838100">
    <property type="component" value="Unassembled WGS sequence"/>
</dbReference>
<gene>
    <name evidence="3" type="primary">nudE</name>
    <name evidence="3" type="ORF">SIN8267_03034</name>
</gene>
<dbReference type="InterPro" id="IPR000086">
    <property type="entry name" value="NUDIX_hydrolase_dom"/>
</dbReference>
<evidence type="ECO:0000313" key="4">
    <source>
        <dbReference type="Proteomes" id="UP000838100"/>
    </source>
</evidence>
<comment type="caution">
    <text evidence="3">The sequence shown here is derived from an EMBL/GenBank/DDBJ whole genome shotgun (WGS) entry which is preliminary data.</text>
</comment>
<dbReference type="InterPro" id="IPR015797">
    <property type="entry name" value="NUDIX_hydrolase-like_dom_sf"/>
</dbReference>
<dbReference type="PANTHER" id="PTHR11839:SF12">
    <property type="entry name" value="ADP COMPOUNDS HYDROLASE NUDE"/>
    <property type="match status" value="1"/>
</dbReference>
<evidence type="ECO:0000256" key="1">
    <source>
        <dbReference type="ARBA" id="ARBA00022801"/>
    </source>
</evidence>
<dbReference type="EMBL" id="CAKLPX010000004">
    <property type="protein sequence ID" value="CAH0992896.1"/>
    <property type="molecule type" value="Genomic_DNA"/>
</dbReference>
<reference evidence="3" key="1">
    <citation type="submission" date="2021-12" db="EMBL/GenBank/DDBJ databases">
        <authorList>
            <person name="Rodrigo-Torres L."/>
            <person name="Arahal R. D."/>
            <person name="Lucena T."/>
        </authorList>
    </citation>
    <scope>NUCLEOTIDE SEQUENCE</scope>
    <source>
        <strain evidence="3">CECT 8267</strain>
    </source>
</reference>
<dbReference type="GO" id="GO:0016787">
    <property type="term" value="F:hydrolase activity"/>
    <property type="evidence" value="ECO:0007669"/>
    <property type="project" value="UniProtKB-KW"/>
</dbReference>
<dbReference type="Pfam" id="PF00293">
    <property type="entry name" value="NUDIX"/>
    <property type="match status" value="1"/>
</dbReference>
<sequence>MSEQQPPKIIDQQWLTHSKLFHVEQLDLAFSNGEQRRYERLNPGRHAGVMVLPILDNHSLILIKEFGAGIDQYYLSFPKGAVDSGEDILDAGLRELQEEAGFAAKRLTPLKQISLSPSYMGNQMQYIVAEDLYPSALPGDEPEPLEVIHWPLSEIDQLALHPQFIESYGLAGLALLRAHLSAGKK</sequence>
<dbReference type="EC" id="3.6.1.-" evidence="3"/>
<proteinExistence type="predicted"/>